<dbReference type="GO" id="GO:0006103">
    <property type="term" value="P:2-oxoglutarate metabolic process"/>
    <property type="evidence" value="ECO:0007669"/>
    <property type="project" value="TreeGrafter"/>
</dbReference>
<comment type="caution">
    <text evidence="18">The sequence shown here is derived from an EMBL/GenBank/DDBJ whole genome shotgun (WGS) entry which is preliminary data.</text>
</comment>
<dbReference type="HAMAP" id="MF_00247">
    <property type="entry name" value="SthA"/>
    <property type="match status" value="1"/>
</dbReference>
<dbReference type="InterPro" id="IPR001100">
    <property type="entry name" value="Pyr_nuc-diS_OxRdtase"/>
</dbReference>
<dbReference type="InterPro" id="IPR023753">
    <property type="entry name" value="FAD/NAD-binding_dom"/>
</dbReference>
<feature type="binding site" evidence="14">
    <location>
        <position position="296"/>
    </location>
    <ligand>
        <name>NAD(+)</name>
        <dbReference type="ChEBI" id="CHEBI:57540"/>
    </ligand>
</feature>
<protein>
    <recommendedName>
        <fullName evidence="5 13">Soluble pyridine nucleotide transhydrogenase</fullName>
        <shortName evidence="13">STH</shortName>
        <ecNumber evidence="4 13">1.6.1.1</ecNumber>
    </recommendedName>
    <alternativeName>
        <fullName evidence="12 13">NAD(P)(+) transhydrogenase [B-specific]</fullName>
    </alternativeName>
</protein>
<evidence type="ECO:0000256" key="13">
    <source>
        <dbReference type="HAMAP-Rule" id="MF_00247"/>
    </source>
</evidence>
<comment type="subcellular location">
    <subcellularLocation>
        <location evidence="2 13">Cytoplasm</location>
    </subcellularLocation>
</comment>
<accession>A0A6N3YYN9</accession>
<dbReference type="NCBIfam" id="NF003585">
    <property type="entry name" value="PRK05249.1"/>
    <property type="match status" value="1"/>
</dbReference>
<dbReference type="GO" id="GO:0050660">
    <property type="term" value="F:flavin adenine dinucleotide binding"/>
    <property type="evidence" value="ECO:0007669"/>
    <property type="project" value="TreeGrafter"/>
</dbReference>
<keyword evidence="8 13" id="KW-0274">FAD</keyword>
<dbReference type="AlphaFoldDB" id="A0A6N3YYN9"/>
<evidence type="ECO:0000256" key="8">
    <source>
        <dbReference type="ARBA" id="ARBA00022827"/>
    </source>
</evidence>
<dbReference type="SUPFAM" id="SSF55424">
    <property type="entry name" value="FAD/NAD-linked reductases, dimerisation (C-terminal) domain"/>
    <property type="match status" value="1"/>
</dbReference>
<evidence type="ECO:0000256" key="10">
    <source>
        <dbReference type="ARBA" id="ARBA00023002"/>
    </source>
</evidence>
<evidence type="ECO:0000256" key="11">
    <source>
        <dbReference type="ARBA" id="ARBA00023027"/>
    </source>
</evidence>
<comment type="cofactor">
    <cofactor evidence="13 14">
        <name>FAD</name>
        <dbReference type="ChEBI" id="CHEBI:57692"/>
    </cofactor>
    <text evidence="13 14">Binds 1 FAD per subunit.</text>
</comment>
<keyword evidence="15" id="KW-1133">Transmembrane helix</keyword>
<dbReference type="InterPro" id="IPR050151">
    <property type="entry name" value="Class-I_Pyr_Nuc-Dis_Oxidored"/>
</dbReference>
<feature type="domain" description="FAD/NAD(P)-binding" evidence="17">
    <location>
        <begin position="34"/>
        <end position="352"/>
    </location>
</feature>
<dbReference type="FunFam" id="3.30.390.30:FF:000002">
    <property type="entry name" value="Soluble pyridine nucleotide transhydrogenase"/>
    <property type="match status" value="1"/>
</dbReference>
<dbReference type="GO" id="GO:0005829">
    <property type="term" value="C:cytosol"/>
    <property type="evidence" value="ECO:0007669"/>
    <property type="project" value="TreeGrafter"/>
</dbReference>
<keyword evidence="15" id="KW-0812">Transmembrane</keyword>
<dbReference type="PRINTS" id="PR00368">
    <property type="entry name" value="FADPNR"/>
</dbReference>
<evidence type="ECO:0000256" key="15">
    <source>
        <dbReference type="SAM" id="Phobius"/>
    </source>
</evidence>
<sequence length="492" mass="54102">MKRLKYFVSNVAILIIIKALIMTNSTPIRSTHFDAIVIGSGPGGEGAAMGLTKANLNVAIIEREPSVGGGCTHWGTIPSKALRHAVSRIIEFNSNPLYCKNNTSLHSTFSDILGHAKSVIDKQTRMRQGFYDRNQCSLIFGEASFVEKNTVAVTAKDGSIETYTADKFIIATGSRPYRPEGINFNHSRVYDSDSILSLKHDPRHIIIYGAGVIGSEYASIFRGLGVKVDLVNTRDRLLSFLDNEMSDALSYHFWNSGIVTRNDENFEHIEANDDGVIMHLESGKKMKADCILFANGRTGNTDKLNLSAVGLEADSRGQLKVNDNYQTNVEHIYAVGDVIGYPSLASAAYDQGRFTAQAITKGKAEARLIDHIPTGIYTIPEISSVGKTEQELTAAKVPYEVGRSSFKHLARAQIAGKDIGSLKILFHRETKEILGIHCFGERAAEIIHIGQAIMEQKGEANTIEYFVNTTFNYPTMAEAYRVAALNGLNRLF</sequence>
<dbReference type="EMBL" id="WOBN01000013">
    <property type="protein sequence ID" value="MUK49162.1"/>
    <property type="molecule type" value="Genomic_DNA"/>
</dbReference>
<keyword evidence="15" id="KW-0472">Membrane</keyword>
<evidence type="ECO:0000256" key="7">
    <source>
        <dbReference type="ARBA" id="ARBA00022630"/>
    </source>
</evidence>
<keyword evidence="9 13" id="KW-0521">NADP</keyword>
<keyword evidence="14" id="KW-0547">Nucleotide-binding</keyword>
<dbReference type="Proteomes" id="UP000448038">
    <property type="component" value="Unassembled WGS sequence"/>
</dbReference>
<dbReference type="PIRSF" id="PIRSF000350">
    <property type="entry name" value="Mercury_reductase_MerA"/>
    <property type="match status" value="1"/>
</dbReference>
<feature type="binding site" evidence="14">
    <location>
        <begin position="209"/>
        <end position="216"/>
    </location>
    <ligand>
        <name>NAD(+)</name>
        <dbReference type="ChEBI" id="CHEBI:57540"/>
    </ligand>
</feature>
<evidence type="ECO:0000256" key="4">
    <source>
        <dbReference type="ARBA" id="ARBA00012772"/>
    </source>
</evidence>
<comment type="function">
    <text evidence="1 13">Conversion of NADPH, generated by peripheral catabolic pathways, to NADH, which can enter the respiratory chain for energy generation.</text>
</comment>
<evidence type="ECO:0000256" key="5">
    <source>
        <dbReference type="ARBA" id="ARBA00016603"/>
    </source>
</evidence>
<name>A0A6N3YYN9_ALIFS</name>
<dbReference type="SUPFAM" id="SSF51905">
    <property type="entry name" value="FAD/NAD(P)-binding domain"/>
    <property type="match status" value="1"/>
</dbReference>
<evidence type="ECO:0000256" key="1">
    <source>
        <dbReference type="ARBA" id="ARBA00002842"/>
    </source>
</evidence>
<evidence type="ECO:0000256" key="2">
    <source>
        <dbReference type="ARBA" id="ARBA00004496"/>
    </source>
</evidence>
<comment type="similarity">
    <text evidence="3 13">Belongs to the class-I pyridine nucleotide-disulfide oxidoreductase family.</text>
</comment>
<comment type="catalytic activity">
    <reaction evidence="13">
        <text>NAD(+) + NADPH = NADH + NADP(+)</text>
        <dbReference type="Rhea" id="RHEA:11692"/>
        <dbReference type="ChEBI" id="CHEBI:57540"/>
        <dbReference type="ChEBI" id="CHEBI:57783"/>
        <dbReference type="ChEBI" id="CHEBI:57945"/>
        <dbReference type="ChEBI" id="CHEBI:58349"/>
        <dbReference type="EC" id="1.6.1.1"/>
    </reaction>
</comment>
<proteinExistence type="inferred from homology"/>
<feature type="binding site" evidence="13">
    <location>
        <begin position="62"/>
        <end position="71"/>
    </location>
    <ligand>
        <name>FAD</name>
        <dbReference type="ChEBI" id="CHEBI:57692"/>
    </ligand>
</feature>
<feature type="domain" description="Pyridine nucleotide-disulphide oxidoreductase dimerisation" evidence="16">
    <location>
        <begin position="372"/>
        <end position="483"/>
    </location>
</feature>
<evidence type="ECO:0000313" key="20">
    <source>
        <dbReference type="Proteomes" id="UP000435323"/>
    </source>
</evidence>
<evidence type="ECO:0000259" key="16">
    <source>
        <dbReference type="Pfam" id="PF02852"/>
    </source>
</evidence>
<dbReference type="FunFam" id="3.50.50.60:FF:000008">
    <property type="entry name" value="Soluble pyridine nucleotide transhydrogenase"/>
    <property type="match status" value="1"/>
</dbReference>
<dbReference type="GO" id="GO:0004148">
    <property type="term" value="F:dihydrolipoyl dehydrogenase (NADH) activity"/>
    <property type="evidence" value="ECO:0007669"/>
    <property type="project" value="TreeGrafter"/>
</dbReference>
<keyword evidence="6 13" id="KW-0963">Cytoplasm</keyword>
<evidence type="ECO:0000256" key="6">
    <source>
        <dbReference type="ARBA" id="ARBA00022490"/>
    </source>
</evidence>
<dbReference type="Pfam" id="PF02852">
    <property type="entry name" value="Pyr_redox_dim"/>
    <property type="match status" value="1"/>
</dbReference>
<organism evidence="18 20">
    <name type="scientific">Aliivibrio fischeri</name>
    <name type="common">Vibrio fischeri</name>
    <dbReference type="NCBI Taxonomy" id="668"/>
    <lineage>
        <taxon>Bacteria</taxon>
        <taxon>Pseudomonadati</taxon>
        <taxon>Pseudomonadota</taxon>
        <taxon>Gammaproteobacteria</taxon>
        <taxon>Vibrionales</taxon>
        <taxon>Vibrionaceae</taxon>
        <taxon>Aliivibrio</taxon>
    </lineage>
</organism>
<dbReference type="InterPro" id="IPR016156">
    <property type="entry name" value="FAD/NAD-linked_Rdtase_dimer_sf"/>
</dbReference>
<dbReference type="InterPro" id="IPR036188">
    <property type="entry name" value="FAD/NAD-bd_sf"/>
</dbReference>
<gene>
    <name evidence="13" type="primary">sthA</name>
    <name evidence="18" type="ORF">GNP77_17995</name>
    <name evidence="19" type="ORF">GNP88_08210</name>
</gene>
<dbReference type="EMBL" id="WOBO01000022">
    <property type="protein sequence ID" value="MUK47252.1"/>
    <property type="molecule type" value="Genomic_DNA"/>
</dbReference>
<dbReference type="Pfam" id="PF07992">
    <property type="entry name" value="Pyr_redox_2"/>
    <property type="match status" value="1"/>
</dbReference>
<dbReference type="EC" id="1.6.1.1" evidence="4 13"/>
<evidence type="ECO:0000256" key="12">
    <source>
        <dbReference type="ARBA" id="ARBA00031183"/>
    </source>
</evidence>
<dbReference type="Proteomes" id="UP000435323">
    <property type="component" value="Unassembled WGS sequence"/>
</dbReference>
<evidence type="ECO:0000256" key="3">
    <source>
        <dbReference type="ARBA" id="ARBA00007532"/>
    </source>
</evidence>
<feature type="binding site" evidence="14">
    <location>
        <begin position="172"/>
        <end position="174"/>
    </location>
    <ligand>
        <name>FAD</name>
        <dbReference type="ChEBI" id="CHEBI:57692"/>
    </ligand>
</feature>
<evidence type="ECO:0000256" key="9">
    <source>
        <dbReference type="ARBA" id="ARBA00022857"/>
    </source>
</evidence>
<dbReference type="InterPro" id="IPR022962">
    <property type="entry name" value="STH_gammaproteobact"/>
</dbReference>
<reference evidence="20 21" key="1">
    <citation type="submission" date="2019-11" db="EMBL/GenBank/DDBJ databases">
        <title>Using colonization assays and comparative genomics to discover symbiosis behaviors and factors in Vibrio fischeri.</title>
        <authorList>
            <person name="Bongrand C."/>
            <person name="Moriano-Gutierrez S."/>
            <person name="Arevalo P."/>
            <person name="Mcfall-Ngai M."/>
            <person name="Visick K."/>
            <person name="Polz M.F."/>
            <person name="Ruby E.G."/>
        </authorList>
    </citation>
    <scope>NUCLEOTIDE SEQUENCE [LARGE SCALE GENOMIC DNA]</scope>
    <source>
        <strain evidence="20">emors.3.2</strain>
        <strain evidence="18">Emors.3.2</strain>
        <strain evidence="19">Emors.4.1</strain>
        <strain evidence="21">emors.4.1</strain>
    </source>
</reference>
<dbReference type="PANTHER" id="PTHR22912">
    <property type="entry name" value="DISULFIDE OXIDOREDUCTASE"/>
    <property type="match status" value="1"/>
</dbReference>
<dbReference type="Gene3D" id="3.50.50.60">
    <property type="entry name" value="FAD/NAD(P)-binding domain"/>
    <property type="match status" value="2"/>
</dbReference>
<keyword evidence="11 13" id="KW-0520">NAD</keyword>
<keyword evidence="10 13" id="KW-0560">Oxidoreductase</keyword>
<keyword evidence="7 13" id="KW-0285">Flavoprotein</keyword>
<evidence type="ECO:0000259" key="17">
    <source>
        <dbReference type="Pfam" id="PF07992"/>
    </source>
</evidence>
<dbReference type="GO" id="GO:0003957">
    <property type="term" value="F:NAD(P)+ transhydrogenase (Si-specific) activity"/>
    <property type="evidence" value="ECO:0007669"/>
    <property type="project" value="UniProtKB-UniRule"/>
</dbReference>
<dbReference type="GO" id="GO:0006739">
    <property type="term" value="P:NADP+ metabolic process"/>
    <property type="evidence" value="ECO:0007669"/>
    <property type="project" value="UniProtKB-UniRule"/>
</dbReference>
<dbReference type="InterPro" id="IPR004099">
    <property type="entry name" value="Pyr_nucl-diS_OxRdtase_dimer"/>
</dbReference>
<evidence type="ECO:0000256" key="14">
    <source>
        <dbReference type="PIRSR" id="PIRSR000350-3"/>
    </source>
</evidence>
<feature type="binding site" evidence="14">
    <location>
        <position position="337"/>
    </location>
    <ligand>
        <name>FAD</name>
        <dbReference type="ChEBI" id="CHEBI:57692"/>
    </ligand>
</feature>
<evidence type="ECO:0000313" key="19">
    <source>
        <dbReference type="EMBL" id="MUK49162.1"/>
    </source>
</evidence>
<dbReference type="PANTHER" id="PTHR22912:SF93">
    <property type="entry name" value="SOLUBLE PYRIDINE NUCLEOTIDE TRANSHYDROGENASE"/>
    <property type="match status" value="1"/>
</dbReference>
<evidence type="ECO:0000313" key="21">
    <source>
        <dbReference type="Proteomes" id="UP000448038"/>
    </source>
</evidence>
<dbReference type="PRINTS" id="PR00411">
    <property type="entry name" value="PNDRDTASEI"/>
</dbReference>
<feature type="transmembrane region" description="Helical" evidence="15">
    <location>
        <begin position="7"/>
        <end position="23"/>
    </location>
</feature>
<evidence type="ECO:0000313" key="18">
    <source>
        <dbReference type="EMBL" id="MUK47252.1"/>
    </source>
</evidence>
<dbReference type="Gene3D" id="3.30.390.30">
    <property type="match status" value="1"/>
</dbReference>
<feature type="binding site" evidence="14">
    <location>
        <position position="80"/>
    </location>
    <ligand>
        <name>FAD</name>
        <dbReference type="ChEBI" id="CHEBI:57692"/>
    </ligand>
</feature>